<evidence type="ECO:0000256" key="2">
    <source>
        <dbReference type="SAM" id="Phobius"/>
    </source>
</evidence>
<dbReference type="AlphaFoldDB" id="A0A2M6W0V4"/>
<comment type="similarity">
    <text evidence="1">Belongs to the OXA1/ALB3/YidC family.</text>
</comment>
<dbReference type="Proteomes" id="UP000229362">
    <property type="component" value="Unassembled WGS sequence"/>
</dbReference>
<dbReference type="EMBL" id="PFBZ01000141">
    <property type="protein sequence ID" value="PIT86426.1"/>
    <property type="molecule type" value="Genomic_DNA"/>
</dbReference>
<feature type="non-terminal residue" evidence="4">
    <location>
        <position position="124"/>
    </location>
</feature>
<proteinExistence type="inferred from homology"/>
<accession>A0A2M6W0V4</accession>
<dbReference type="GO" id="GO:0016020">
    <property type="term" value="C:membrane"/>
    <property type="evidence" value="ECO:0007669"/>
    <property type="project" value="UniProtKB-SubCell"/>
</dbReference>
<feature type="transmembrane region" description="Helical" evidence="2">
    <location>
        <begin position="81"/>
        <end position="104"/>
    </location>
</feature>
<evidence type="ECO:0000313" key="5">
    <source>
        <dbReference type="Proteomes" id="UP000229362"/>
    </source>
</evidence>
<keyword evidence="2" id="KW-0472">Membrane</keyword>
<organism evidence="4 5">
    <name type="scientific">Candidatus Magasanikbacteria bacterium CG10_big_fil_rev_8_21_14_0_10_43_6</name>
    <dbReference type="NCBI Taxonomy" id="1974650"/>
    <lineage>
        <taxon>Bacteria</taxon>
        <taxon>Candidatus Magasanikiibacteriota</taxon>
    </lineage>
</organism>
<evidence type="ECO:0000313" key="4">
    <source>
        <dbReference type="EMBL" id="PIT86426.1"/>
    </source>
</evidence>
<evidence type="ECO:0000259" key="3">
    <source>
        <dbReference type="Pfam" id="PF02096"/>
    </source>
</evidence>
<feature type="domain" description="Membrane insertase YidC/Oxa/ALB C-terminal" evidence="3">
    <location>
        <begin position="1"/>
        <end position="119"/>
    </location>
</feature>
<keyword evidence="1 2" id="KW-0812">Transmembrane</keyword>
<name>A0A2M6W0V4_9BACT</name>
<comment type="caution">
    <text evidence="4">The sequence shown here is derived from an EMBL/GenBank/DDBJ whole genome shotgun (WGS) entry which is preliminary data.</text>
</comment>
<comment type="subcellular location">
    <subcellularLocation>
        <location evidence="1">Membrane</location>
        <topology evidence="1">Multi-pass membrane protein</topology>
    </subcellularLocation>
</comment>
<feature type="transmembrane region" description="Helical" evidence="2">
    <location>
        <begin position="43"/>
        <end position="60"/>
    </location>
</feature>
<dbReference type="Pfam" id="PF02096">
    <property type="entry name" value="60KD_IMP"/>
    <property type="match status" value="1"/>
</dbReference>
<dbReference type="InterPro" id="IPR028055">
    <property type="entry name" value="YidC/Oxa/ALB_C"/>
</dbReference>
<keyword evidence="2" id="KW-1133">Transmembrane helix</keyword>
<gene>
    <name evidence="4" type="ORF">COU33_03240</name>
</gene>
<sequence length="124" mass="13514">LPILLAMYQVFRGDITSQLTTSLYAFISAPSTVHATLFNLVDLTKASIIVVALAVIAQYIQGRLTLGAAKKEAKGIAQYMVFLGPAITLLILPQLSAAVGIYWVTNSVFSIFQQQRINKSINQK</sequence>
<reference evidence="5" key="1">
    <citation type="submission" date="2017-09" db="EMBL/GenBank/DDBJ databases">
        <title>Depth-based differentiation of microbial function through sediment-hosted aquifers and enrichment of novel symbionts in the deep terrestrial subsurface.</title>
        <authorList>
            <person name="Probst A.J."/>
            <person name="Ladd B."/>
            <person name="Jarett J.K."/>
            <person name="Geller-Mcgrath D.E."/>
            <person name="Sieber C.M.K."/>
            <person name="Emerson J.B."/>
            <person name="Anantharaman K."/>
            <person name="Thomas B.C."/>
            <person name="Malmstrom R."/>
            <person name="Stieglmeier M."/>
            <person name="Klingl A."/>
            <person name="Woyke T."/>
            <person name="Ryan C.M."/>
            <person name="Banfield J.F."/>
        </authorList>
    </citation>
    <scope>NUCLEOTIDE SEQUENCE [LARGE SCALE GENOMIC DNA]</scope>
</reference>
<protein>
    <recommendedName>
        <fullName evidence="3">Membrane insertase YidC/Oxa/ALB C-terminal domain-containing protein</fullName>
    </recommendedName>
</protein>
<feature type="non-terminal residue" evidence="4">
    <location>
        <position position="1"/>
    </location>
</feature>
<evidence type="ECO:0000256" key="1">
    <source>
        <dbReference type="RuleBase" id="RU003945"/>
    </source>
</evidence>